<evidence type="ECO:0000256" key="1">
    <source>
        <dbReference type="SAM" id="Phobius"/>
    </source>
</evidence>
<feature type="transmembrane region" description="Helical" evidence="1">
    <location>
        <begin position="284"/>
        <end position="308"/>
    </location>
</feature>
<reference evidence="2" key="1">
    <citation type="submission" date="2023-11" db="EMBL/GenBank/DDBJ databases">
        <title>Scrofimicrobium hongkongense sp. nov., isolated from a patient with peritonitis.</title>
        <authorList>
            <person name="Lao H.Y."/>
            <person name="Wong A.Y.P."/>
            <person name="Ng T.L."/>
            <person name="Wong R.Y.L."/>
            <person name="Yau M.C.Y."/>
            <person name="Lam J.Y.W."/>
            <person name="Siu G.K.H."/>
        </authorList>
    </citation>
    <scope>NUCLEOTIDE SEQUENCE</scope>
    <source>
        <strain evidence="2">R131</strain>
    </source>
</reference>
<dbReference type="AlphaFoldDB" id="A0AAU7V6K6"/>
<protein>
    <submittedName>
        <fullName evidence="2">Uncharacterized protein</fullName>
    </submittedName>
</protein>
<sequence>MRRFLAGLLLTVAALMVPVTLVSQWIQNYLLDTDNFTALYQPVAGKSAFQQYLAGQVSEAAGEAIEQSAVAQFTQSAAGAVDDVVGLFGLDLGLSDTSSDWVSRLGDRVAETVHGEALPALQSPQFAQVWTEGINQIHSQLITGLTGDGPDSQTLVLQAGPFVSIILEYLQQQGFSFVSFLAPLAADSEVVLVEVNYPPAARTFVNLIVDYGPYLPWVTAGIAALGLLLSRARLVSLGRFAFATAFLSALVWLVAPLLGAFALADVGGGQEVAKLLWDVAVTPLRSEALLVAGSALLLSIFAGALHLLRTNRS</sequence>
<evidence type="ECO:0000313" key="2">
    <source>
        <dbReference type="EMBL" id="XBW07910.1"/>
    </source>
</evidence>
<feature type="transmembrane region" description="Helical" evidence="1">
    <location>
        <begin position="241"/>
        <end position="264"/>
    </location>
</feature>
<organism evidence="2">
    <name type="scientific">Scrofimicrobium appendicitidis</name>
    <dbReference type="NCBI Taxonomy" id="3079930"/>
    <lineage>
        <taxon>Bacteria</taxon>
        <taxon>Bacillati</taxon>
        <taxon>Actinomycetota</taxon>
        <taxon>Actinomycetes</taxon>
        <taxon>Actinomycetales</taxon>
        <taxon>Actinomycetaceae</taxon>
        <taxon>Scrofimicrobium</taxon>
    </lineage>
</organism>
<dbReference type="KEGG" id="sapp:SAC06_09760"/>
<accession>A0AAU7V6K6</accession>
<keyword evidence="1" id="KW-0472">Membrane</keyword>
<dbReference type="RefSeq" id="WP_350258110.1">
    <property type="nucleotide sequence ID" value="NZ_CP138335.1"/>
</dbReference>
<keyword evidence="1" id="KW-0812">Transmembrane</keyword>
<feature type="transmembrane region" description="Helical" evidence="1">
    <location>
        <begin position="211"/>
        <end position="229"/>
    </location>
</feature>
<name>A0AAU7V6K6_9ACTO</name>
<gene>
    <name evidence="2" type="ORF">SAC06_09760</name>
</gene>
<keyword evidence="1" id="KW-1133">Transmembrane helix</keyword>
<dbReference type="EMBL" id="CP138335">
    <property type="protein sequence ID" value="XBW07910.1"/>
    <property type="molecule type" value="Genomic_DNA"/>
</dbReference>
<proteinExistence type="predicted"/>